<dbReference type="SUPFAM" id="SSF51735">
    <property type="entry name" value="NAD(P)-binding Rossmann-fold domains"/>
    <property type="match status" value="1"/>
</dbReference>
<organism evidence="2 3">
    <name type="scientific">Actinomadura logoneensis</name>
    <dbReference type="NCBI Taxonomy" id="2293572"/>
    <lineage>
        <taxon>Bacteria</taxon>
        <taxon>Bacillati</taxon>
        <taxon>Actinomycetota</taxon>
        <taxon>Actinomycetes</taxon>
        <taxon>Streptosporangiales</taxon>
        <taxon>Thermomonosporaceae</taxon>
        <taxon>Actinomadura</taxon>
    </lineage>
</organism>
<proteinExistence type="predicted"/>
<dbReference type="InterPro" id="IPR036188">
    <property type="entry name" value="FAD/NAD-bd_sf"/>
</dbReference>
<dbReference type="SUPFAM" id="SSF51905">
    <property type="entry name" value="FAD/NAD(P)-binding domain"/>
    <property type="match status" value="1"/>
</dbReference>
<evidence type="ECO:0000313" key="3">
    <source>
        <dbReference type="Proteomes" id="UP000261811"/>
    </source>
</evidence>
<evidence type="ECO:0000259" key="1">
    <source>
        <dbReference type="Pfam" id="PF13454"/>
    </source>
</evidence>
<dbReference type="Gene3D" id="3.50.50.60">
    <property type="entry name" value="FAD/NAD(P)-binding domain"/>
    <property type="match status" value="2"/>
</dbReference>
<dbReference type="Pfam" id="PF13454">
    <property type="entry name" value="NAD_binding_9"/>
    <property type="match status" value="1"/>
</dbReference>
<sequence length="498" mass="52852">MPRRRVVIIGGGVAGTAVFAALARAGVDADIVDPLPPGSGTAFGVRDPALLCNTSAGLMSLLPGLPDDFARARGAPADGEAFAPRAEFARYLRDVYESWAGRPGGTHRRVARRAVAVQPLGERDGYRVLLEGGAHLPADDVLVCLGWGPPLVPAGLRGRPGIVPSPFPEGRMLEAVPPSGRVLVLGTRLSAIDAVLLLTRHGHRVTMASPSGELPAVRTRTVRGAVRIDPALVAALDPADPQLTRHILHLVTRTLGTALTCANGGGSVAERLRSEVEAARRGRVGWQDVLVELVDLANPLLVRRDGEARRRVLRACEPLMRYLGSFPLPNAERLLGLLESGQVRVRAGVPRRLDGGVPRRLDGSSPWRVEWPDGSSEGFDAVVCATGFTARRPHLRNGALMLTSDAAGAAGAPLELDADLRLRMDGRTYGRMDGRMDGRADGGTDGRSERIWLLGVSSGPRVPFVNAVHHATDQAEAFVRAFSGSPPASPEPGRPRVE</sequence>
<name>A0A372JC64_9ACTN</name>
<comment type="caution">
    <text evidence="2">The sequence shown here is derived from an EMBL/GenBank/DDBJ whole genome shotgun (WGS) entry which is preliminary data.</text>
</comment>
<dbReference type="Proteomes" id="UP000261811">
    <property type="component" value="Unassembled WGS sequence"/>
</dbReference>
<reference evidence="2 3" key="1">
    <citation type="submission" date="2018-08" db="EMBL/GenBank/DDBJ databases">
        <title>Actinomadura jelena sp. nov., a novel Actinomycete isolated from soil in Chad.</title>
        <authorList>
            <person name="Shi L."/>
        </authorList>
    </citation>
    <scope>NUCLEOTIDE SEQUENCE [LARGE SCALE GENOMIC DNA]</scope>
    <source>
        <strain evidence="2 3">NEAU-G17</strain>
    </source>
</reference>
<dbReference type="PANTHER" id="PTHR40254">
    <property type="entry name" value="BLR0577 PROTEIN"/>
    <property type="match status" value="1"/>
</dbReference>
<gene>
    <name evidence="2" type="ORF">DZF91_32035</name>
</gene>
<feature type="domain" description="FAD-dependent urate hydroxylase HpyO/Asp monooxygenase CreE-like FAD/NAD(P)-binding" evidence="1">
    <location>
        <begin position="7"/>
        <end position="146"/>
    </location>
</feature>
<dbReference type="EMBL" id="QURH01000948">
    <property type="protein sequence ID" value="RFU37601.1"/>
    <property type="molecule type" value="Genomic_DNA"/>
</dbReference>
<dbReference type="RefSeq" id="WP_117360800.1">
    <property type="nucleotide sequence ID" value="NZ_QURH01000948.1"/>
</dbReference>
<accession>A0A372JC64</accession>
<evidence type="ECO:0000313" key="2">
    <source>
        <dbReference type="EMBL" id="RFU37601.1"/>
    </source>
</evidence>
<dbReference type="InterPro" id="IPR036291">
    <property type="entry name" value="NAD(P)-bd_dom_sf"/>
</dbReference>
<protein>
    <submittedName>
        <fullName evidence="2">FAD-dependent oxidoreductase</fullName>
    </submittedName>
</protein>
<dbReference type="OrthoDB" id="101972at2"/>
<dbReference type="InterPro" id="IPR052189">
    <property type="entry name" value="L-asp_N-monooxygenase_NS-form"/>
</dbReference>
<keyword evidence="3" id="KW-1185">Reference proteome</keyword>
<dbReference type="InterPro" id="IPR038732">
    <property type="entry name" value="HpyO/CreE_NAD-binding"/>
</dbReference>
<dbReference type="PANTHER" id="PTHR40254:SF1">
    <property type="entry name" value="BLR0577 PROTEIN"/>
    <property type="match status" value="1"/>
</dbReference>
<dbReference type="AlphaFoldDB" id="A0A372JC64"/>